<dbReference type="PANTHER" id="PTHR11820:SF90">
    <property type="entry name" value="FLUTATHIONE S-TRANSFERASE"/>
    <property type="match status" value="1"/>
</dbReference>
<evidence type="ECO:0000256" key="1">
    <source>
        <dbReference type="ARBA" id="ARBA00022723"/>
    </source>
</evidence>
<name>A0A9X3U101_9PROT</name>
<dbReference type="GO" id="GO:0046872">
    <property type="term" value="F:metal ion binding"/>
    <property type="evidence" value="ECO:0007669"/>
    <property type="project" value="UniProtKB-KW"/>
</dbReference>
<dbReference type="RefSeq" id="WP_274944429.1">
    <property type="nucleotide sequence ID" value="NZ_JANWOI010000004.1"/>
</dbReference>
<gene>
    <name evidence="3" type="ORF">NYP16_12250</name>
</gene>
<sequence>MTTVFPPVSMITLPVVGRAERFPVARVFCVGRNYEAHVREMGADTREAPFFFMKPASAVVEDGARIAYPPRSADVHHEIELVVALGSGGVNIPVTEALGHVFGYGVGLDLTRRDLQGEMKASGRSWEIGKVFDGAAPVSAIRAKSEVPSVAEGRISLEVNGQLRQDGNLHELIWSVEEVIAELSTYFTLQPGDLIFTGTPAGVGPIARGDRLTGKVDGVGSLTITVA</sequence>
<keyword evidence="4" id="KW-1185">Reference proteome</keyword>
<dbReference type="EMBL" id="JANWOI010000004">
    <property type="protein sequence ID" value="MDA5194724.1"/>
    <property type="molecule type" value="Genomic_DNA"/>
</dbReference>
<dbReference type="InterPro" id="IPR011234">
    <property type="entry name" value="Fumarylacetoacetase-like_C"/>
</dbReference>
<dbReference type="AlphaFoldDB" id="A0A9X3U101"/>
<reference evidence="3" key="2">
    <citation type="journal article" date="2023" name="Syst. Appl. Microbiol.">
        <title>Govania unica gen. nov., sp. nov., a rare biosphere bacterium that represents a novel family in the class Alphaproteobacteria.</title>
        <authorList>
            <person name="Vandamme P."/>
            <person name="Peeters C."/>
            <person name="Hettiarachchi A."/>
            <person name="Cnockaert M."/>
            <person name="Carlier A."/>
        </authorList>
    </citation>
    <scope>NUCLEOTIDE SEQUENCE</scope>
    <source>
        <strain evidence="3">LMG 31809</strain>
    </source>
</reference>
<evidence type="ECO:0000259" key="2">
    <source>
        <dbReference type="Pfam" id="PF01557"/>
    </source>
</evidence>
<dbReference type="InterPro" id="IPR036663">
    <property type="entry name" value="Fumarylacetoacetase_C_sf"/>
</dbReference>
<accession>A0A9X3U101</accession>
<protein>
    <submittedName>
        <fullName evidence="3">Fumarylacetoacetate hydrolase family protein</fullName>
    </submittedName>
</protein>
<dbReference type="SUPFAM" id="SSF56529">
    <property type="entry name" value="FAH"/>
    <property type="match status" value="1"/>
</dbReference>
<dbReference type="Pfam" id="PF01557">
    <property type="entry name" value="FAA_hydrolase"/>
    <property type="match status" value="1"/>
</dbReference>
<evidence type="ECO:0000313" key="3">
    <source>
        <dbReference type="EMBL" id="MDA5194724.1"/>
    </source>
</evidence>
<dbReference type="Proteomes" id="UP001141619">
    <property type="component" value="Unassembled WGS sequence"/>
</dbReference>
<evidence type="ECO:0000313" key="4">
    <source>
        <dbReference type="Proteomes" id="UP001141619"/>
    </source>
</evidence>
<reference evidence="3" key="1">
    <citation type="submission" date="2022-08" db="EMBL/GenBank/DDBJ databases">
        <authorList>
            <person name="Vandamme P."/>
            <person name="Hettiarachchi A."/>
            <person name="Peeters C."/>
            <person name="Cnockaert M."/>
            <person name="Carlier A."/>
        </authorList>
    </citation>
    <scope>NUCLEOTIDE SEQUENCE</scope>
    <source>
        <strain evidence="3">LMG 31809</strain>
    </source>
</reference>
<keyword evidence="3" id="KW-0378">Hydrolase</keyword>
<feature type="domain" description="Fumarylacetoacetase-like C-terminal" evidence="2">
    <location>
        <begin position="27"/>
        <end position="226"/>
    </location>
</feature>
<keyword evidence="1" id="KW-0479">Metal-binding</keyword>
<dbReference type="GO" id="GO:0018773">
    <property type="term" value="F:acetylpyruvate hydrolase activity"/>
    <property type="evidence" value="ECO:0007669"/>
    <property type="project" value="TreeGrafter"/>
</dbReference>
<organism evidence="3 4">
    <name type="scientific">Govanella unica</name>
    <dbReference type="NCBI Taxonomy" id="2975056"/>
    <lineage>
        <taxon>Bacteria</taxon>
        <taxon>Pseudomonadati</taxon>
        <taxon>Pseudomonadota</taxon>
        <taxon>Alphaproteobacteria</taxon>
        <taxon>Emcibacterales</taxon>
        <taxon>Govanellaceae</taxon>
        <taxon>Govanella</taxon>
    </lineage>
</organism>
<comment type="caution">
    <text evidence="3">The sequence shown here is derived from an EMBL/GenBank/DDBJ whole genome shotgun (WGS) entry which is preliminary data.</text>
</comment>
<dbReference type="Gene3D" id="3.90.850.10">
    <property type="entry name" value="Fumarylacetoacetase-like, C-terminal domain"/>
    <property type="match status" value="1"/>
</dbReference>
<dbReference type="PANTHER" id="PTHR11820">
    <property type="entry name" value="ACYLPYRUVASE"/>
    <property type="match status" value="1"/>
</dbReference>
<proteinExistence type="predicted"/>